<evidence type="ECO:0000313" key="3">
    <source>
        <dbReference type="EMBL" id="TEB27664.1"/>
    </source>
</evidence>
<dbReference type="InterPro" id="IPR007111">
    <property type="entry name" value="NACHT_NTPase"/>
</dbReference>
<reference evidence="3 4" key="1">
    <citation type="journal article" date="2019" name="Nat. Ecol. Evol.">
        <title>Megaphylogeny resolves global patterns of mushroom evolution.</title>
        <authorList>
            <person name="Varga T."/>
            <person name="Krizsan K."/>
            <person name="Foldi C."/>
            <person name="Dima B."/>
            <person name="Sanchez-Garcia M."/>
            <person name="Sanchez-Ramirez S."/>
            <person name="Szollosi G.J."/>
            <person name="Szarkandi J.G."/>
            <person name="Papp V."/>
            <person name="Albert L."/>
            <person name="Andreopoulos W."/>
            <person name="Angelini C."/>
            <person name="Antonin V."/>
            <person name="Barry K.W."/>
            <person name="Bougher N.L."/>
            <person name="Buchanan P."/>
            <person name="Buyck B."/>
            <person name="Bense V."/>
            <person name="Catcheside P."/>
            <person name="Chovatia M."/>
            <person name="Cooper J."/>
            <person name="Damon W."/>
            <person name="Desjardin D."/>
            <person name="Finy P."/>
            <person name="Geml J."/>
            <person name="Haridas S."/>
            <person name="Hughes K."/>
            <person name="Justo A."/>
            <person name="Karasinski D."/>
            <person name="Kautmanova I."/>
            <person name="Kiss B."/>
            <person name="Kocsube S."/>
            <person name="Kotiranta H."/>
            <person name="LaButti K.M."/>
            <person name="Lechner B.E."/>
            <person name="Liimatainen K."/>
            <person name="Lipzen A."/>
            <person name="Lukacs Z."/>
            <person name="Mihaltcheva S."/>
            <person name="Morgado L.N."/>
            <person name="Niskanen T."/>
            <person name="Noordeloos M.E."/>
            <person name="Ohm R.A."/>
            <person name="Ortiz-Santana B."/>
            <person name="Ovrebo C."/>
            <person name="Racz N."/>
            <person name="Riley R."/>
            <person name="Savchenko A."/>
            <person name="Shiryaev A."/>
            <person name="Soop K."/>
            <person name="Spirin V."/>
            <person name="Szebenyi C."/>
            <person name="Tomsovsky M."/>
            <person name="Tulloss R.E."/>
            <person name="Uehling J."/>
            <person name="Grigoriev I.V."/>
            <person name="Vagvolgyi C."/>
            <person name="Papp T."/>
            <person name="Martin F.M."/>
            <person name="Miettinen O."/>
            <person name="Hibbett D.S."/>
            <person name="Nagy L.G."/>
        </authorList>
    </citation>
    <scope>NUCLEOTIDE SEQUENCE [LARGE SCALE GENOMIC DNA]</scope>
    <source>
        <strain evidence="3 4">FP101781</strain>
    </source>
</reference>
<dbReference type="AlphaFoldDB" id="A0A4Y7T137"/>
<dbReference type="PROSITE" id="PS50837">
    <property type="entry name" value="NACHT"/>
    <property type="match status" value="1"/>
</dbReference>
<evidence type="ECO:0000313" key="4">
    <source>
        <dbReference type="Proteomes" id="UP000298030"/>
    </source>
</evidence>
<feature type="domain" description="NACHT" evidence="2">
    <location>
        <begin position="13"/>
        <end position="172"/>
    </location>
</feature>
<comment type="caution">
    <text evidence="3">The sequence shown here is derived from an EMBL/GenBank/DDBJ whole genome shotgun (WGS) entry which is preliminary data.</text>
</comment>
<keyword evidence="1" id="KW-0677">Repeat</keyword>
<dbReference type="Gene3D" id="3.40.50.300">
    <property type="entry name" value="P-loop containing nucleotide triphosphate hydrolases"/>
    <property type="match status" value="1"/>
</dbReference>
<dbReference type="InterPro" id="IPR056884">
    <property type="entry name" value="NPHP3-like_N"/>
</dbReference>
<accession>A0A4Y7T137</accession>
<evidence type="ECO:0000256" key="1">
    <source>
        <dbReference type="ARBA" id="ARBA00022737"/>
    </source>
</evidence>
<name>A0A4Y7T137_COPMI</name>
<evidence type="ECO:0000259" key="2">
    <source>
        <dbReference type="PROSITE" id="PS50837"/>
    </source>
</evidence>
<proteinExistence type="predicted"/>
<dbReference type="Pfam" id="PF24883">
    <property type="entry name" value="NPHP3_N"/>
    <property type="match status" value="1"/>
</dbReference>
<dbReference type="PANTHER" id="PTHR10039:SF14">
    <property type="entry name" value="NACHT DOMAIN-CONTAINING PROTEIN"/>
    <property type="match status" value="1"/>
</dbReference>
<dbReference type="SUPFAM" id="SSF52540">
    <property type="entry name" value="P-loop containing nucleoside triphosphate hydrolases"/>
    <property type="match status" value="1"/>
</dbReference>
<dbReference type="PANTHER" id="PTHR10039">
    <property type="entry name" value="AMELOGENIN"/>
    <property type="match status" value="1"/>
</dbReference>
<organism evidence="3 4">
    <name type="scientific">Coprinellus micaceus</name>
    <name type="common">Glistening ink-cap mushroom</name>
    <name type="synonym">Coprinus micaceus</name>
    <dbReference type="NCBI Taxonomy" id="71717"/>
    <lineage>
        <taxon>Eukaryota</taxon>
        <taxon>Fungi</taxon>
        <taxon>Dikarya</taxon>
        <taxon>Basidiomycota</taxon>
        <taxon>Agaricomycotina</taxon>
        <taxon>Agaricomycetes</taxon>
        <taxon>Agaricomycetidae</taxon>
        <taxon>Agaricales</taxon>
        <taxon>Agaricineae</taxon>
        <taxon>Psathyrellaceae</taxon>
        <taxon>Coprinellus</taxon>
    </lineage>
</organism>
<gene>
    <name evidence="3" type="ORF">FA13DRAFT_1794602</name>
</gene>
<protein>
    <recommendedName>
        <fullName evidence="2">NACHT domain-containing protein</fullName>
    </recommendedName>
</protein>
<dbReference type="STRING" id="71717.A0A4Y7T137"/>
<dbReference type="Proteomes" id="UP000298030">
    <property type="component" value="Unassembled WGS sequence"/>
</dbReference>
<dbReference type="OrthoDB" id="626167at2759"/>
<sequence length="428" mass="48520">MGWIRCLETGPPRILWLSGPAGTGKTALAGTIADQCNESGLLAAAFFFSASSSSVNRRSKKYVIPTLVYSLIQQQSIVGFKEEVLDTIARDPMVFEKHLDQQLSSLILNPLRKVRALSDWHQWPRVIIVDGLDECQESPAGNSKNEVLSALSRACSDLAFPFRIIVASRPESAIQGFFETIPGRFSDIFLDEKYDPDSDIRLFLQATFGDIRRRFDLPTTWPPQGVIDSLIKAASGQFIYVVTVIRFLDSPSQPPPQAQLAKFLKWRELDNSLLRALAPLDALYSHILKTTPNPRLAVKWLFFIDEHDLFRDHPGYIQDLLESYQGETGYVLKDLGSLVGGGDRHKKAAFDFHHLSFLDFLKDPQRCGDIYVSEEDRSRFHRDRYYEILTSGKGAFKFSPQRCQFNRILEPFLPFIAKFHGSRANIRS</sequence>
<dbReference type="EMBL" id="QPFP01000038">
    <property type="protein sequence ID" value="TEB27664.1"/>
    <property type="molecule type" value="Genomic_DNA"/>
</dbReference>
<keyword evidence="4" id="KW-1185">Reference proteome</keyword>
<dbReference type="InterPro" id="IPR027417">
    <property type="entry name" value="P-loop_NTPase"/>
</dbReference>